<evidence type="ECO:0000313" key="3">
    <source>
        <dbReference type="EMBL" id="PIR07344.1"/>
    </source>
</evidence>
<dbReference type="Gene3D" id="3.30.160.20">
    <property type="match status" value="1"/>
</dbReference>
<dbReference type="GO" id="GO:0043022">
    <property type="term" value="F:ribosome binding"/>
    <property type="evidence" value="ECO:0007669"/>
    <property type="project" value="TreeGrafter"/>
</dbReference>
<protein>
    <submittedName>
        <fullName evidence="3">Aminoacyl-tRNA hydrolase</fullName>
    </submittedName>
</protein>
<dbReference type="InterPro" id="IPR000352">
    <property type="entry name" value="Pep_chain_release_fac_I"/>
</dbReference>
<evidence type="ECO:0000256" key="1">
    <source>
        <dbReference type="SAM" id="MobiDB-lite"/>
    </source>
</evidence>
<dbReference type="EMBL" id="PCWR01000035">
    <property type="protein sequence ID" value="PIR07344.1"/>
    <property type="molecule type" value="Genomic_DNA"/>
</dbReference>
<comment type="caution">
    <text evidence="3">The sequence shown here is derived from an EMBL/GenBank/DDBJ whole genome shotgun (WGS) entry which is preliminary data.</text>
</comment>
<dbReference type="GO" id="GO:0003747">
    <property type="term" value="F:translation release factor activity"/>
    <property type="evidence" value="ECO:0007669"/>
    <property type="project" value="InterPro"/>
</dbReference>
<dbReference type="PANTHER" id="PTHR47814">
    <property type="entry name" value="PEPTIDYL-TRNA HYDROLASE ARFB"/>
    <property type="match status" value="1"/>
</dbReference>
<feature type="region of interest" description="Disordered" evidence="1">
    <location>
        <begin position="93"/>
        <end position="151"/>
    </location>
</feature>
<dbReference type="AlphaFoldDB" id="A0A2H0NEQ0"/>
<dbReference type="GO" id="GO:0004045">
    <property type="term" value="F:peptidyl-tRNA hydrolase activity"/>
    <property type="evidence" value="ECO:0007669"/>
    <property type="project" value="TreeGrafter"/>
</dbReference>
<feature type="domain" description="Prokaryotic-type class I peptide chain release factors" evidence="2">
    <location>
        <begin position="5"/>
        <end position="127"/>
    </location>
</feature>
<feature type="compositionally biased region" description="Basic residues" evidence="1">
    <location>
        <begin position="120"/>
        <end position="130"/>
    </location>
</feature>
<dbReference type="SUPFAM" id="SSF110916">
    <property type="entry name" value="Peptidyl-tRNA hydrolase domain-like"/>
    <property type="match status" value="1"/>
</dbReference>
<name>A0A2H0NEQ0_9BACT</name>
<proteinExistence type="predicted"/>
<dbReference type="GO" id="GO:0072344">
    <property type="term" value="P:rescue of stalled ribosome"/>
    <property type="evidence" value="ECO:0007669"/>
    <property type="project" value="TreeGrafter"/>
</dbReference>
<organism evidence="3 4">
    <name type="scientific">Candidatus Jorgensenbacteria bacterium CG11_big_fil_rev_8_21_14_0_20_38_23</name>
    <dbReference type="NCBI Taxonomy" id="1974594"/>
    <lineage>
        <taxon>Bacteria</taxon>
        <taxon>Candidatus Joergenseniibacteriota</taxon>
    </lineage>
</organism>
<evidence type="ECO:0000259" key="2">
    <source>
        <dbReference type="Pfam" id="PF00472"/>
    </source>
</evidence>
<sequence length="151" mass="17379">MADIINPDLARFKAVRARGPGGQRVNRRSTKIQAWAKIEDLSLSDFQKQLIRKKLANHINGRDELEVEEEEESSQFLNKKRALGRLNEWVKEAIREKPPRLPSKPPLSAEEKRIREKKINTQKKKSRSLKHQLAYQSEEDSEINGGRSLAG</sequence>
<reference evidence="3 4" key="1">
    <citation type="submission" date="2017-09" db="EMBL/GenBank/DDBJ databases">
        <title>Depth-based differentiation of microbial function through sediment-hosted aquifers and enrichment of novel symbionts in the deep terrestrial subsurface.</title>
        <authorList>
            <person name="Probst A.J."/>
            <person name="Ladd B."/>
            <person name="Jarett J.K."/>
            <person name="Geller-Mcgrath D.E."/>
            <person name="Sieber C.M."/>
            <person name="Emerson J.B."/>
            <person name="Anantharaman K."/>
            <person name="Thomas B.C."/>
            <person name="Malmstrom R."/>
            <person name="Stieglmeier M."/>
            <person name="Klingl A."/>
            <person name="Woyke T."/>
            <person name="Ryan C.M."/>
            <person name="Banfield J.F."/>
        </authorList>
    </citation>
    <scope>NUCLEOTIDE SEQUENCE [LARGE SCALE GENOMIC DNA]</scope>
    <source>
        <strain evidence="3">CG11_big_fil_rev_8_21_14_0_20_38_23</strain>
    </source>
</reference>
<keyword evidence="3" id="KW-0378">Hydrolase</keyword>
<feature type="compositionally biased region" description="Basic and acidic residues" evidence="1">
    <location>
        <begin position="109"/>
        <end position="119"/>
    </location>
</feature>
<accession>A0A2H0NEQ0</accession>
<gene>
    <name evidence="3" type="ORF">COV54_01510</name>
</gene>
<dbReference type="Proteomes" id="UP000228867">
    <property type="component" value="Unassembled WGS sequence"/>
</dbReference>
<dbReference type="PANTHER" id="PTHR47814:SF1">
    <property type="entry name" value="PEPTIDYL-TRNA HYDROLASE ARFB"/>
    <property type="match status" value="1"/>
</dbReference>
<dbReference type="Pfam" id="PF00472">
    <property type="entry name" value="RF-1"/>
    <property type="match status" value="1"/>
</dbReference>
<evidence type="ECO:0000313" key="4">
    <source>
        <dbReference type="Proteomes" id="UP000228867"/>
    </source>
</evidence>